<evidence type="ECO:0000313" key="3">
    <source>
        <dbReference type="Proteomes" id="UP001165082"/>
    </source>
</evidence>
<feature type="compositionally biased region" description="Polar residues" evidence="1">
    <location>
        <begin position="18"/>
        <end position="27"/>
    </location>
</feature>
<keyword evidence="3" id="KW-1185">Reference proteome</keyword>
<dbReference type="Proteomes" id="UP001165082">
    <property type="component" value="Unassembled WGS sequence"/>
</dbReference>
<comment type="caution">
    <text evidence="2">The sequence shown here is derived from an EMBL/GenBank/DDBJ whole genome shotgun (WGS) entry which is preliminary data.</text>
</comment>
<name>A0A9W7AAM1_9STRA</name>
<protein>
    <submittedName>
        <fullName evidence="2">Uncharacterized protein</fullName>
    </submittedName>
</protein>
<sequence length="172" mass="18030">MSDAPDKPSWLSPPTPVRLNSSDSSGSGVVAKPSTKLSSKSSSSPPPPAPNGDPAWLTSNISETDALLGSVLPSTSKSRRKKGSSRPDGGPNAKRERAGKRYLEDEESGEHEADSQGGSELDSDLTSSDEEASIKAGTRRVGEVRVKVKHTHTHIKCSQGVDDVSRGGGRNI</sequence>
<feature type="compositionally biased region" description="Low complexity" evidence="1">
    <location>
        <begin position="32"/>
        <end position="43"/>
    </location>
</feature>
<dbReference type="OrthoDB" id="10651692at2759"/>
<feature type="compositionally biased region" description="Basic and acidic residues" evidence="1">
    <location>
        <begin position="93"/>
        <end position="103"/>
    </location>
</feature>
<evidence type="ECO:0000313" key="2">
    <source>
        <dbReference type="EMBL" id="GMH65708.1"/>
    </source>
</evidence>
<feature type="region of interest" description="Disordered" evidence="1">
    <location>
        <begin position="1"/>
        <end position="172"/>
    </location>
</feature>
<reference evidence="2" key="1">
    <citation type="submission" date="2022-07" db="EMBL/GenBank/DDBJ databases">
        <title>Genome analysis of Parmales, a sister group of diatoms, reveals the evolutionary specialization of diatoms from phago-mixotrophs to photoautotrophs.</title>
        <authorList>
            <person name="Ban H."/>
            <person name="Sato S."/>
            <person name="Yoshikawa S."/>
            <person name="Kazumasa Y."/>
            <person name="Nakamura Y."/>
            <person name="Ichinomiya M."/>
            <person name="Saitoh K."/>
            <person name="Sato N."/>
            <person name="Blanc-Mathieu R."/>
            <person name="Endo H."/>
            <person name="Kuwata A."/>
            <person name="Ogata H."/>
        </authorList>
    </citation>
    <scope>NUCLEOTIDE SEQUENCE</scope>
</reference>
<feature type="compositionally biased region" description="Acidic residues" evidence="1">
    <location>
        <begin position="121"/>
        <end position="131"/>
    </location>
</feature>
<evidence type="ECO:0000256" key="1">
    <source>
        <dbReference type="SAM" id="MobiDB-lite"/>
    </source>
</evidence>
<accession>A0A9W7AAM1</accession>
<organism evidence="2 3">
    <name type="scientific">Triparma retinervis</name>
    <dbReference type="NCBI Taxonomy" id="2557542"/>
    <lineage>
        <taxon>Eukaryota</taxon>
        <taxon>Sar</taxon>
        <taxon>Stramenopiles</taxon>
        <taxon>Ochrophyta</taxon>
        <taxon>Bolidophyceae</taxon>
        <taxon>Parmales</taxon>
        <taxon>Triparmaceae</taxon>
        <taxon>Triparma</taxon>
    </lineage>
</organism>
<dbReference type="AlphaFoldDB" id="A0A9W7AAM1"/>
<proteinExistence type="predicted"/>
<dbReference type="EMBL" id="BRXZ01001221">
    <property type="protein sequence ID" value="GMH65708.1"/>
    <property type="molecule type" value="Genomic_DNA"/>
</dbReference>
<gene>
    <name evidence="2" type="ORF">TrRE_jg5826</name>
</gene>